<dbReference type="Pfam" id="PF04883">
    <property type="entry name" value="HK97-gp10_like"/>
    <property type="match status" value="1"/>
</dbReference>
<evidence type="ECO:0000313" key="1">
    <source>
        <dbReference type="EMBL" id="MCC2168198.1"/>
    </source>
</evidence>
<sequence length="129" mass="14459">MRSLEDLERAFERGLNAWESGKVLTVAGRMGQKCVREVKRKTPVITGNLRRRWRSSAEKRGNDVVIILENDADYAEAVNNGHRIVSHGKTVGKTDGRHMLEQGIAAYRDTYMADDLQEMADVLKKGMGG</sequence>
<dbReference type="Proteomes" id="UP001199355">
    <property type="component" value="Unassembled WGS sequence"/>
</dbReference>
<proteinExistence type="predicted"/>
<dbReference type="AlphaFoldDB" id="A0AAE3DNX0"/>
<organism evidence="1 2">
    <name type="scientific">Gallintestinimicrobium propionicum</name>
    <dbReference type="NCBI Taxonomy" id="2981770"/>
    <lineage>
        <taxon>Bacteria</taxon>
        <taxon>Bacillati</taxon>
        <taxon>Bacillota</taxon>
        <taxon>Clostridia</taxon>
        <taxon>Lachnospirales</taxon>
        <taxon>Lachnospiraceae</taxon>
        <taxon>Gallintestinimicrobium</taxon>
    </lineage>
</organism>
<accession>A0AAE3DNX0</accession>
<protein>
    <submittedName>
        <fullName evidence="1">HK97 gp10 family phage protein</fullName>
    </submittedName>
</protein>
<reference evidence="1 2" key="1">
    <citation type="submission" date="2021-10" db="EMBL/GenBank/DDBJ databases">
        <title>Anaerobic single-cell dispensing facilitates the cultivation of human gut bacteria.</title>
        <authorList>
            <person name="Afrizal A."/>
        </authorList>
    </citation>
    <scope>NUCLEOTIDE SEQUENCE [LARGE SCALE GENOMIC DNA]</scope>
    <source>
        <strain evidence="1 2">CLA-AA-H244</strain>
    </source>
</reference>
<dbReference type="InterPro" id="IPR010064">
    <property type="entry name" value="HK97-gp10_tail"/>
</dbReference>
<dbReference type="EMBL" id="JAJEQF010000029">
    <property type="protein sequence ID" value="MCC2168198.1"/>
    <property type="molecule type" value="Genomic_DNA"/>
</dbReference>
<comment type="caution">
    <text evidence="1">The sequence shown here is derived from an EMBL/GenBank/DDBJ whole genome shotgun (WGS) entry which is preliminary data.</text>
</comment>
<name>A0AAE3DNX0_9FIRM</name>
<evidence type="ECO:0000313" key="2">
    <source>
        <dbReference type="Proteomes" id="UP001199355"/>
    </source>
</evidence>
<dbReference type="RefSeq" id="WP_308728549.1">
    <property type="nucleotide sequence ID" value="NZ_JAJEQF010000029.1"/>
</dbReference>
<keyword evidence="2" id="KW-1185">Reference proteome</keyword>
<gene>
    <name evidence="1" type="ORF">LKD45_10950</name>
</gene>